<reference evidence="2" key="1">
    <citation type="submission" date="2015-04" db="UniProtKB">
        <authorList>
            <consortium name="EnsemblPlants"/>
        </authorList>
    </citation>
    <scope>IDENTIFICATION</scope>
</reference>
<dbReference type="InterPro" id="IPR055302">
    <property type="entry name" value="F-box_dom-containing"/>
</dbReference>
<dbReference type="InterPro" id="IPR001810">
    <property type="entry name" value="F-box_dom"/>
</dbReference>
<dbReference type="SUPFAM" id="SSF81383">
    <property type="entry name" value="F-box domain"/>
    <property type="match status" value="1"/>
</dbReference>
<dbReference type="AlphaFoldDB" id="A0A0E0AU25"/>
<evidence type="ECO:0000259" key="1">
    <source>
        <dbReference type="PROSITE" id="PS50181"/>
    </source>
</evidence>
<dbReference type="STRING" id="40148.A0A0E0AU25"/>
<feature type="domain" description="F-box" evidence="1">
    <location>
        <begin position="6"/>
        <end position="42"/>
    </location>
</feature>
<protein>
    <recommendedName>
        <fullName evidence="1">F-box domain-containing protein</fullName>
    </recommendedName>
</protein>
<dbReference type="EnsemblPlants" id="OGLUM08G11740.1">
    <property type="protein sequence ID" value="OGLUM08G11740.1"/>
    <property type="gene ID" value="OGLUM08G11740"/>
</dbReference>
<dbReference type="CDD" id="cd22160">
    <property type="entry name" value="F-box_AtFBL13-like"/>
    <property type="match status" value="1"/>
</dbReference>
<keyword evidence="3" id="KW-1185">Reference proteome</keyword>
<dbReference type="eggNOG" id="ENOG502R3CP">
    <property type="taxonomic scope" value="Eukaryota"/>
</dbReference>
<proteinExistence type="predicted"/>
<dbReference type="InterPro" id="IPR036047">
    <property type="entry name" value="F-box-like_dom_sf"/>
</dbReference>
<dbReference type="PROSITE" id="PS50181">
    <property type="entry name" value="FBOX"/>
    <property type="match status" value="1"/>
</dbReference>
<evidence type="ECO:0000313" key="3">
    <source>
        <dbReference type="Proteomes" id="UP000026961"/>
    </source>
</evidence>
<accession>A0A0E0AU25</accession>
<dbReference type="Pfam" id="PF00646">
    <property type="entry name" value="F-box"/>
    <property type="match status" value="1"/>
</dbReference>
<evidence type="ECO:0000313" key="2">
    <source>
        <dbReference type="EnsemblPlants" id="OGLUM08G11740.1"/>
    </source>
</evidence>
<organism evidence="2">
    <name type="scientific">Oryza glumipatula</name>
    <dbReference type="NCBI Taxonomy" id="40148"/>
    <lineage>
        <taxon>Eukaryota</taxon>
        <taxon>Viridiplantae</taxon>
        <taxon>Streptophyta</taxon>
        <taxon>Embryophyta</taxon>
        <taxon>Tracheophyta</taxon>
        <taxon>Spermatophyta</taxon>
        <taxon>Magnoliopsida</taxon>
        <taxon>Liliopsida</taxon>
        <taxon>Poales</taxon>
        <taxon>Poaceae</taxon>
        <taxon>BOP clade</taxon>
        <taxon>Oryzoideae</taxon>
        <taxon>Oryzeae</taxon>
        <taxon>Oryzinae</taxon>
        <taxon>Oryza</taxon>
    </lineage>
</organism>
<dbReference type="HOGENOM" id="CLU_024602_1_1_1"/>
<dbReference type="PANTHER" id="PTHR32141:SF26">
    <property type="entry name" value="OS08G0328600 PROTEIN"/>
    <property type="match status" value="1"/>
</dbReference>
<reference evidence="2" key="2">
    <citation type="submission" date="2018-05" db="EMBL/GenBank/DDBJ databases">
        <title>OgluRS3 (Oryza glumaepatula Reference Sequence Version 3).</title>
        <authorList>
            <person name="Zhang J."/>
            <person name="Kudrna D."/>
            <person name="Lee S."/>
            <person name="Talag J."/>
            <person name="Welchert J."/>
            <person name="Wing R.A."/>
        </authorList>
    </citation>
    <scope>NUCLEOTIDE SEQUENCE [LARGE SCALE GENOMIC DNA]</scope>
</reference>
<sequence length="521" mass="57612">MAAATSDHLSGLPDDVLRHIISLLSAKEGGTTAVLSRRWRPLWRQAGTVNLDTEPYLDPAAYRGNNFPEHRRSAFVDHALAALAACESPRILSLRLASEEIEGGAAEEKCAGVVDAVLDAPAAARVEELRVRCDVSWFCRYGSCESGSSGGTWRLRLGSLPCAAATLRVLHANDVGVERLGDGGGVGVVLPLLEEMRLVEATVSPDTLQRVIDAAPRLANLWLDGIIFTSNDGSRRLYLADGFCLQLRGPALTELALIEYYSRDRGIELDAPRLRSFVCQGSFPGHYSLTSPALDLASADLHFHDHRSYGDKDPNNLTVPLWSCLRHLHGVRVLKLQLDFYAEYIAMDADAGDGGGVVPATFPNLEYLELDAHCKDDHDMATELTVASVLRWCPAIRDLRLRLSVADAEGRVNVYNSKRHMIHQARLMRNSFEQDVQTKIDVDVTNITTSSKKVKKEVHPSSQYIHEHNALNKGDIWKARNDLKFQGLVKEPTQVCFAAEAMVRTYTIYSAYNILQDELQE</sequence>
<dbReference type="Gramene" id="OGLUM08G11740.1">
    <property type="protein sequence ID" value="OGLUM08G11740.1"/>
    <property type="gene ID" value="OGLUM08G11740"/>
</dbReference>
<dbReference type="InterPro" id="IPR053781">
    <property type="entry name" value="F-box_AtFBL13-like"/>
</dbReference>
<name>A0A0E0AU25_9ORYZ</name>
<dbReference type="Proteomes" id="UP000026961">
    <property type="component" value="Chromosome 8"/>
</dbReference>
<dbReference type="PANTHER" id="PTHR32141">
    <property type="match status" value="1"/>
</dbReference>